<evidence type="ECO:0000313" key="2">
    <source>
        <dbReference type="EMBL" id="RAI35862.1"/>
    </source>
</evidence>
<organism evidence="2 3">
    <name type="scientific">Rhodoplanes elegans</name>
    <dbReference type="NCBI Taxonomy" id="29408"/>
    <lineage>
        <taxon>Bacteria</taxon>
        <taxon>Pseudomonadati</taxon>
        <taxon>Pseudomonadota</taxon>
        <taxon>Alphaproteobacteria</taxon>
        <taxon>Hyphomicrobiales</taxon>
        <taxon>Nitrobacteraceae</taxon>
        <taxon>Rhodoplanes</taxon>
    </lineage>
</organism>
<keyword evidence="1" id="KW-0472">Membrane</keyword>
<dbReference type="PIRSF" id="PIRSF021239">
    <property type="entry name" value="UCP021239"/>
    <property type="match status" value="1"/>
</dbReference>
<keyword evidence="3" id="KW-1185">Reference proteome</keyword>
<accession>A0A327KEU4</accession>
<evidence type="ECO:0008006" key="4">
    <source>
        <dbReference type="Google" id="ProtNLM"/>
    </source>
</evidence>
<feature type="transmembrane region" description="Helical" evidence="1">
    <location>
        <begin position="36"/>
        <end position="55"/>
    </location>
</feature>
<sequence length="118" mass="13513">MPSFVTSPYVLPVVLLVASNLFMTTAWYWHLRFKEVALWQVVLISWGLAFIEYCLAVPANRWGATVYAPAQLKTIQEVITLVIFAGFSWLYLNQPLAWNHALGFAFVAVGAFFIFHKW</sequence>
<keyword evidence="1" id="KW-1133">Transmembrane helix</keyword>
<dbReference type="OrthoDB" id="9805206at2"/>
<dbReference type="AlphaFoldDB" id="A0A327KEU4"/>
<protein>
    <recommendedName>
        <fullName evidence="4">DMT family protein</fullName>
    </recommendedName>
</protein>
<dbReference type="RefSeq" id="WP_111358610.1">
    <property type="nucleotide sequence ID" value="NZ_NHSK01000282.1"/>
</dbReference>
<name>A0A327KEU4_9BRAD</name>
<gene>
    <name evidence="2" type="ORF">CH338_18555</name>
</gene>
<dbReference type="Pfam" id="PF04342">
    <property type="entry name" value="DMT_6"/>
    <property type="match status" value="1"/>
</dbReference>
<feature type="transmembrane region" description="Helical" evidence="1">
    <location>
        <begin position="9"/>
        <end position="30"/>
    </location>
</feature>
<comment type="caution">
    <text evidence="2">The sequence shown here is derived from an EMBL/GenBank/DDBJ whole genome shotgun (WGS) entry which is preliminary data.</text>
</comment>
<feature type="transmembrane region" description="Helical" evidence="1">
    <location>
        <begin position="98"/>
        <end position="115"/>
    </location>
</feature>
<dbReference type="PANTHER" id="PTHR38482:SF1">
    <property type="entry name" value="DMT FAMILY PROTEIN"/>
    <property type="match status" value="1"/>
</dbReference>
<evidence type="ECO:0000313" key="3">
    <source>
        <dbReference type="Proteomes" id="UP000248863"/>
    </source>
</evidence>
<dbReference type="Proteomes" id="UP000248863">
    <property type="component" value="Unassembled WGS sequence"/>
</dbReference>
<reference evidence="2 3" key="1">
    <citation type="submission" date="2017-07" db="EMBL/GenBank/DDBJ databases">
        <title>Draft Genome Sequences of Select Purple Nonsulfur Bacteria.</title>
        <authorList>
            <person name="Lasarre B."/>
            <person name="Mckinlay J.B."/>
        </authorList>
    </citation>
    <scope>NUCLEOTIDE SEQUENCE [LARGE SCALE GENOMIC DNA]</scope>
    <source>
        <strain evidence="2 3">DSM 11907</strain>
    </source>
</reference>
<proteinExistence type="predicted"/>
<dbReference type="InterPro" id="IPR007437">
    <property type="entry name" value="DUF486"/>
</dbReference>
<dbReference type="EMBL" id="NPEU01000242">
    <property type="protein sequence ID" value="RAI35862.1"/>
    <property type="molecule type" value="Genomic_DNA"/>
</dbReference>
<evidence type="ECO:0000256" key="1">
    <source>
        <dbReference type="SAM" id="Phobius"/>
    </source>
</evidence>
<dbReference type="PANTHER" id="PTHR38482">
    <property type="entry name" value="DMT FAMILY PROTEIN"/>
    <property type="match status" value="1"/>
</dbReference>
<feature type="transmembrane region" description="Helical" evidence="1">
    <location>
        <begin position="75"/>
        <end position="92"/>
    </location>
</feature>
<keyword evidence="1" id="KW-0812">Transmembrane</keyword>